<keyword evidence="8" id="KW-1185">Reference proteome</keyword>
<keyword evidence="2" id="KW-0813">Transport</keyword>
<dbReference type="RefSeq" id="WP_136960755.1">
    <property type="nucleotide sequence ID" value="NZ_CP039690.1"/>
</dbReference>
<protein>
    <submittedName>
        <fullName evidence="7">ABC transporter ATP-binding protein</fullName>
    </submittedName>
</protein>
<keyword evidence="3" id="KW-0547">Nucleotide-binding</keyword>
<evidence type="ECO:0000256" key="3">
    <source>
        <dbReference type="ARBA" id="ARBA00022741"/>
    </source>
</evidence>
<dbReference type="SUPFAM" id="SSF52540">
    <property type="entry name" value="P-loop containing nucleoside triphosphate hydrolases"/>
    <property type="match status" value="1"/>
</dbReference>
<evidence type="ECO:0000256" key="5">
    <source>
        <dbReference type="ARBA" id="ARBA00022970"/>
    </source>
</evidence>
<accession>A0A4D7B461</accession>
<dbReference type="AlphaFoldDB" id="A0A4D7B461"/>
<feature type="domain" description="ABC transporter" evidence="6">
    <location>
        <begin position="4"/>
        <end position="236"/>
    </location>
</feature>
<dbReference type="EMBL" id="CP039690">
    <property type="protein sequence ID" value="QCI65308.1"/>
    <property type="molecule type" value="Genomic_DNA"/>
</dbReference>
<dbReference type="CDD" id="cd03224">
    <property type="entry name" value="ABC_TM1139_LivF_branched"/>
    <property type="match status" value="1"/>
</dbReference>
<dbReference type="GO" id="GO:0015807">
    <property type="term" value="P:L-amino acid transport"/>
    <property type="evidence" value="ECO:0007669"/>
    <property type="project" value="TreeGrafter"/>
</dbReference>
<dbReference type="InterPro" id="IPR052156">
    <property type="entry name" value="BCAA_Transport_ATP-bd_LivF"/>
</dbReference>
<dbReference type="Proteomes" id="UP000298781">
    <property type="component" value="Chromosome"/>
</dbReference>
<dbReference type="PANTHER" id="PTHR43820">
    <property type="entry name" value="HIGH-AFFINITY BRANCHED-CHAIN AMINO ACID TRANSPORT ATP-BINDING PROTEIN LIVF"/>
    <property type="match status" value="1"/>
</dbReference>
<dbReference type="GO" id="GO:0015658">
    <property type="term" value="F:branched-chain amino acid transmembrane transporter activity"/>
    <property type="evidence" value="ECO:0007669"/>
    <property type="project" value="TreeGrafter"/>
</dbReference>
<evidence type="ECO:0000259" key="6">
    <source>
        <dbReference type="PROSITE" id="PS50893"/>
    </source>
</evidence>
<dbReference type="PROSITE" id="PS00211">
    <property type="entry name" value="ABC_TRANSPORTER_1"/>
    <property type="match status" value="1"/>
</dbReference>
<dbReference type="InterPro" id="IPR027417">
    <property type="entry name" value="P-loop_NTPase"/>
</dbReference>
<dbReference type="InterPro" id="IPR003593">
    <property type="entry name" value="AAA+_ATPase"/>
</dbReference>
<dbReference type="SMART" id="SM00382">
    <property type="entry name" value="AAA"/>
    <property type="match status" value="1"/>
</dbReference>
<sequence length="236" mass="25074">MSTLTVEKVSAGYGKVNVIRGIDLEIGAGKRIALVGSNGAGKSTIVKAINGLLPLGQGGITWDGSPIGRMRASHRTRAGIATVPEGRLLFPTCTVLENLCAATSYGEAKTHRAQSLDKVFALFPRLKERSSQLAGTLSGGEQQMVAIGRALMTRPKLLILDEPSIGLAPRIVGEIFEVLGALTQTGLSLLLVEQNVQLSLRSVDYAYVLRQGEIVLQGPAQDLLANDQVREAYLGQ</sequence>
<proteinExistence type="inferred from homology"/>
<dbReference type="KEGG" id="pstg:E8M01_14470"/>
<gene>
    <name evidence="7" type="ORF">E8M01_14470</name>
</gene>
<dbReference type="GO" id="GO:0005524">
    <property type="term" value="F:ATP binding"/>
    <property type="evidence" value="ECO:0007669"/>
    <property type="project" value="UniProtKB-KW"/>
</dbReference>
<dbReference type="InterPro" id="IPR017871">
    <property type="entry name" value="ABC_transporter-like_CS"/>
</dbReference>
<dbReference type="OrthoDB" id="9806149at2"/>
<keyword evidence="4 7" id="KW-0067">ATP-binding</keyword>
<evidence type="ECO:0000256" key="4">
    <source>
        <dbReference type="ARBA" id="ARBA00022840"/>
    </source>
</evidence>
<organism evidence="7 8">
    <name type="scientific">Phreatobacter stygius</name>
    <dbReference type="NCBI Taxonomy" id="1940610"/>
    <lineage>
        <taxon>Bacteria</taxon>
        <taxon>Pseudomonadati</taxon>
        <taxon>Pseudomonadota</taxon>
        <taxon>Alphaproteobacteria</taxon>
        <taxon>Hyphomicrobiales</taxon>
        <taxon>Phreatobacteraceae</taxon>
        <taxon>Phreatobacter</taxon>
    </lineage>
</organism>
<dbReference type="Pfam" id="PF00005">
    <property type="entry name" value="ABC_tran"/>
    <property type="match status" value="1"/>
</dbReference>
<dbReference type="GO" id="GO:0016887">
    <property type="term" value="F:ATP hydrolysis activity"/>
    <property type="evidence" value="ECO:0007669"/>
    <property type="project" value="InterPro"/>
</dbReference>
<reference evidence="7 8" key="1">
    <citation type="submission" date="2019-04" db="EMBL/GenBank/DDBJ databases">
        <title>Phreatobacter aquaticus sp. nov.</title>
        <authorList>
            <person name="Choi A."/>
        </authorList>
    </citation>
    <scope>NUCLEOTIDE SEQUENCE [LARGE SCALE GENOMIC DNA]</scope>
    <source>
        <strain evidence="7 8">KCTC 52518</strain>
    </source>
</reference>
<evidence type="ECO:0000313" key="8">
    <source>
        <dbReference type="Proteomes" id="UP000298781"/>
    </source>
</evidence>
<comment type="similarity">
    <text evidence="1">Belongs to the ABC transporter superfamily.</text>
</comment>
<dbReference type="PANTHER" id="PTHR43820:SF4">
    <property type="entry name" value="HIGH-AFFINITY BRANCHED-CHAIN AMINO ACID TRANSPORT ATP-BINDING PROTEIN LIVF"/>
    <property type="match status" value="1"/>
</dbReference>
<keyword evidence="5" id="KW-0029">Amino-acid transport</keyword>
<dbReference type="PROSITE" id="PS50893">
    <property type="entry name" value="ABC_TRANSPORTER_2"/>
    <property type="match status" value="1"/>
</dbReference>
<dbReference type="Gene3D" id="3.40.50.300">
    <property type="entry name" value="P-loop containing nucleotide triphosphate hydrolases"/>
    <property type="match status" value="1"/>
</dbReference>
<evidence type="ECO:0000256" key="2">
    <source>
        <dbReference type="ARBA" id="ARBA00022448"/>
    </source>
</evidence>
<evidence type="ECO:0000313" key="7">
    <source>
        <dbReference type="EMBL" id="QCI65308.1"/>
    </source>
</evidence>
<name>A0A4D7B461_9HYPH</name>
<dbReference type="InterPro" id="IPR003439">
    <property type="entry name" value="ABC_transporter-like_ATP-bd"/>
</dbReference>
<evidence type="ECO:0000256" key="1">
    <source>
        <dbReference type="ARBA" id="ARBA00005417"/>
    </source>
</evidence>